<proteinExistence type="predicted"/>
<dbReference type="Proteomes" id="UP001055429">
    <property type="component" value="Chromosome"/>
</dbReference>
<reference evidence="2" key="1">
    <citation type="submission" date="2022-05" db="EMBL/GenBank/DDBJ databases">
        <title>Brevundimonas albigilva TT17 genome sequence.</title>
        <authorList>
            <person name="Lee K."/>
            <person name="Son H."/>
        </authorList>
    </citation>
    <scope>NUCLEOTIDE SEQUENCE</scope>
    <source>
        <strain evidence="2">TT17</strain>
    </source>
</reference>
<accession>A0ABY4SP76</accession>
<name>A0ABY4SP76_9CAUL</name>
<keyword evidence="3" id="KW-1185">Reference proteome</keyword>
<keyword evidence="1" id="KW-0175">Coiled coil</keyword>
<gene>
    <name evidence="2" type="ORF">M8231_02680</name>
</gene>
<feature type="coiled-coil region" evidence="1">
    <location>
        <begin position="79"/>
        <end position="131"/>
    </location>
</feature>
<dbReference type="EMBL" id="CP097649">
    <property type="protein sequence ID" value="URI15915.1"/>
    <property type="molecule type" value="Genomic_DNA"/>
</dbReference>
<evidence type="ECO:0000256" key="1">
    <source>
        <dbReference type="SAM" id="Coils"/>
    </source>
</evidence>
<dbReference type="RefSeq" id="WP_250202186.1">
    <property type="nucleotide sequence ID" value="NZ_CP097649.1"/>
</dbReference>
<sequence length="152" mass="16365">MLHMPTPMLMTSFLWRFRGPLVLTVAVLASITSVSMAFKAGQEARARRVAEGQVAVLDKAINEPVVGLRDRLSACTADLGNAKTAVEAQNQAVDALKAEADARDARAREAVSAAQNRARTAERRVQALLQSSPREGETPCVAAERVIREQLG</sequence>
<protein>
    <submittedName>
        <fullName evidence="2">Uncharacterized protein</fullName>
    </submittedName>
</protein>
<evidence type="ECO:0000313" key="2">
    <source>
        <dbReference type="EMBL" id="URI15915.1"/>
    </source>
</evidence>
<organism evidence="2 3">
    <name type="scientific">Brevundimonas albigilva</name>
    <dbReference type="NCBI Taxonomy" id="1312364"/>
    <lineage>
        <taxon>Bacteria</taxon>
        <taxon>Pseudomonadati</taxon>
        <taxon>Pseudomonadota</taxon>
        <taxon>Alphaproteobacteria</taxon>
        <taxon>Caulobacterales</taxon>
        <taxon>Caulobacteraceae</taxon>
        <taxon>Brevundimonas</taxon>
    </lineage>
</organism>
<evidence type="ECO:0000313" key="3">
    <source>
        <dbReference type="Proteomes" id="UP001055429"/>
    </source>
</evidence>